<protein>
    <recommendedName>
        <fullName evidence="3">GNAT family N-acetyltransferase</fullName>
    </recommendedName>
</protein>
<dbReference type="RefSeq" id="WP_161725482.1">
    <property type="nucleotide sequence ID" value="NZ_JAAAXI010000020.1"/>
</dbReference>
<accession>A0ABW9YV49</accession>
<reference evidence="1 2" key="1">
    <citation type="submission" date="2020-01" db="EMBL/GenBank/DDBJ databases">
        <title>Microvirga sp. nov., an arsenate reduction bacterium isolated from Tibet hotspring sediments.</title>
        <authorList>
            <person name="Yuan C.-G."/>
        </authorList>
    </citation>
    <scope>NUCLEOTIDE SEQUENCE [LARGE SCALE GENOMIC DNA]</scope>
    <source>
        <strain evidence="1 2">SYSU G3D203</strain>
    </source>
</reference>
<name>A0ABW9YV49_9HYPH</name>
<comment type="caution">
    <text evidence="1">The sequence shown here is derived from an EMBL/GenBank/DDBJ whole genome shotgun (WGS) entry which is preliminary data.</text>
</comment>
<gene>
    <name evidence="1" type="ORF">GR303_06080</name>
</gene>
<evidence type="ECO:0008006" key="3">
    <source>
        <dbReference type="Google" id="ProtNLM"/>
    </source>
</evidence>
<organism evidence="1 2">
    <name type="scientific">Microvirga arsenatis</name>
    <dbReference type="NCBI Taxonomy" id="2692265"/>
    <lineage>
        <taxon>Bacteria</taxon>
        <taxon>Pseudomonadati</taxon>
        <taxon>Pseudomonadota</taxon>
        <taxon>Alphaproteobacteria</taxon>
        <taxon>Hyphomicrobiales</taxon>
        <taxon>Methylobacteriaceae</taxon>
        <taxon>Microvirga</taxon>
    </lineage>
</organism>
<dbReference type="EMBL" id="JAAAXJ010000002">
    <property type="protein sequence ID" value="NBJ23923.1"/>
    <property type="molecule type" value="Genomic_DNA"/>
</dbReference>
<dbReference type="Proteomes" id="UP000818323">
    <property type="component" value="Unassembled WGS sequence"/>
</dbReference>
<evidence type="ECO:0000313" key="2">
    <source>
        <dbReference type="Proteomes" id="UP000818323"/>
    </source>
</evidence>
<keyword evidence="2" id="KW-1185">Reference proteome</keyword>
<evidence type="ECO:0000313" key="1">
    <source>
        <dbReference type="EMBL" id="NBJ23923.1"/>
    </source>
</evidence>
<sequence>MNELATLAARNNALWCDAVCRADGRPGEFRDDLWLNRHGTPRFYPDAVTLTGHPGLADVVASLVGTDPGRGWAVKDSFAAIDLSPLGFQPLFDAQWLFLEPPAAGSVPEEVAVVENARDLTAWSHAWSGPGASPEPCPFGTALLSDPDIVFASFRQDRSIVAGGILNRGGGAVGLSNLFAPADRIDAVWRGMAALAARRFPGLPLVGYEREAEREAATRNGFVPVGDLRIWHRPGG</sequence>
<proteinExistence type="predicted"/>